<dbReference type="PANTHER" id="PTHR43036">
    <property type="entry name" value="OSJNBB0011N17.9 PROTEIN"/>
    <property type="match status" value="1"/>
</dbReference>
<evidence type="ECO:0000313" key="4">
    <source>
        <dbReference type="Proteomes" id="UP000266841"/>
    </source>
</evidence>
<accession>K0SBG4</accession>
<feature type="compositionally biased region" description="Basic and acidic residues" evidence="1">
    <location>
        <begin position="58"/>
        <end position="67"/>
    </location>
</feature>
<dbReference type="eggNOG" id="ENOG502S39R">
    <property type="taxonomic scope" value="Eukaryota"/>
</dbReference>
<feature type="domain" description="Methyltransferase type 11" evidence="2">
    <location>
        <begin position="216"/>
        <end position="287"/>
    </location>
</feature>
<dbReference type="GO" id="GO:0008757">
    <property type="term" value="F:S-adenosylmethionine-dependent methyltransferase activity"/>
    <property type="evidence" value="ECO:0007669"/>
    <property type="project" value="InterPro"/>
</dbReference>
<protein>
    <recommendedName>
        <fullName evidence="2">Methyltransferase type 11 domain-containing protein</fullName>
    </recommendedName>
</protein>
<dbReference type="Pfam" id="PF08241">
    <property type="entry name" value="Methyltransf_11"/>
    <property type="match status" value="1"/>
</dbReference>
<dbReference type="SUPFAM" id="SSF53335">
    <property type="entry name" value="S-adenosyl-L-methionine-dependent methyltransferases"/>
    <property type="match status" value="1"/>
</dbReference>
<reference evidence="3 4" key="1">
    <citation type="journal article" date="2012" name="Genome Biol.">
        <title>Genome and low-iron response of an oceanic diatom adapted to chronic iron limitation.</title>
        <authorList>
            <person name="Lommer M."/>
            <person name="Specht M."/>
            <person name="Roy A.S."/>
            <person name="Kraemer L."/>
            <person name="Andreson R."/>
            <person name="Gutowska M.A."/>
            <person name="Wolf J."/>
            <person name="Bergner S.V."/>
            <person name="Schilhabel M.B."/>
            <person name="Klostermeier U.C."/>
            <person name="Beiko R.G."/>
            <person name="Rosenstiel P."/>
            <person name="Hippler M."/>
            <person name="Laroche J."/>
        </authorList>
    </citation>
    <scope>NUCLEOTIDE SEQUENCE [LARGE SCALE GENOMIC DNA]</scope>
    <source>
        <strain evidence="3 4">CCMP1005</strain>
    </source>
</reference>
<sequence length="422" mass="46460">MGVNRCRGSDESPILDACRVDRLYPAYSILNAHCPLYASAALADLSSRSWSQKTKRSKQSDYRERPRPITGRWSGRTLHNKQQRDTDIVCGVQHACRPLLLLGTAEAFVAHQHGARSLLSSLTAKTICTFDGDDFAGDVGDWPYSAADLGRLDSTVDTSFYAEPRFVTHIDDGAIKALTEFYSDEFKRIDKESLDVLDLCSSWISHLPPNGEVKYGEVVGLGMNEQELAANKALTSYVVQDLNENPSLQFEDDSFDVVCNVVSVDYLTQPLDIFQEVHRILRPGGISLMSFSNRCFPTKAVAMWLQADDIGRLTIVGSYYHYSANWSEIEALDLKDTKQAPERPSPADILKNPSLGLAWMNAAAAVAQSNAGDPMYATDLEKGNNNNNKTIALELCPGDVPSPSICTSKTASAVSEECFVIR</sequence>
<name>K0SBG4_THAOC</name>
<dbReference type="InterPro" id="IPR013216">
    <property type="entry name" value="Methyltransf_11"/>
</dbReference>
<gene>
    <name evidence="3" type="ORF">THAOC_17116</name>
</gene>
<dbReference type="PANTHER" id="PTHR43036:SF2">
    <property type="entry name" value="OS04G0481300 PROTEIN"/>
    <property type="match status" value="1"/>
</dbReference>
<dbReference type="CDD" id="cd02440">
    <property type="entry name" value="AdoMet_MTases"/>
    <property type="match status" value="1"/>
</dbReference>
<evidence type="ECO:0000256" key="1">
    <source>
        <dbReference type="SAM" id="MobiDB-lite"/>
    </source>
</evidence>
<dbReference type="Gene3D" id="3.40.50.150">
    <property type="entry name" value="Vaccinia Virus protein VP39"/>
    <property type="match status" value="1"/>
</dbReference>
<organism evidence="3 4">
    <name type="scientific">Thalassiosira oceanica</name>
    <name type="common">Marine diatom</name>
    <dbReference type="NCBI Taxonomy" id="159749"/>
    <lineage>
        <taxon>Eukaryota</taxon>
        <taxon>Sar</taxon>
        <taxon>Stramenopiles</taxon>
        <taxon>Ochrophyta</taxon>
        <taxon>Bacillariophyta</taxon>
        <taxon>Coscinodiscophyceae</taxon>
        <taxon>Thalassiosirophycidae</taxon>
        <taxon>Thalassiosirales</taxon>
        <taxon>Thalassiosiraceae</taxon>
        <taxon>Thalassiosira</taxon>
    </lineage>
</organism>
<dbReference type="OrthoDB" id="2013972at2759"/>
<dbReference type="EMBL" id="AGNL01018997">
    <property type="protein sequence ID" value="EJK62274.1"/>
    <property type="molecule type" value="Genomic_DNA"/>
</dbReference>
<comment type="caution">
    <text evidence="3">The sequence shown here is derived from an EMBL/GenBank/DDBJ whole genome shotgun (WGS) entry which is preliminary data.</text>
</comment>
<dbReference type="InterPro" id="IPR029063">
    <property type="entry name" value="SAM-dependent_MTases_sf"/>
</dbReference>
<proteinExistence type="predicted"/>
<keyword evidence="4" id="KW-1185">Reference proteome</keyword>
<dbReference type="Proteomes" id="UP000266841">
    <property type="component" value="Unassembled WGS sequence"/>
</dbReference>
<feature type="non-terminal residue" evidence="3">
    <location>
        <position position="422"/>
    </location>
</feature>
<evidence type="ECO:0000259" key="2">
    <source>
        <dbReference type="Pfam" id="PF08241"/>
    </source>
</evidence>
<dbReference type="AlphaFoldDB" id="K0SBG4"/>
<evidence type="ECO:0000313" key="3">
    <source>
        <dbReference type="EMBL" id="EJK62274.1"/>
    </source>
</evidence>
<feature type="region of interest" description="Disordered" evidence="1">
    <location>
        <begin position="52"/>
        <end position="74"/>
    </location>
</feature>